<dbReference type="OrthoDB" id="9135350at2"/>
<dbReference type="GO" id="GO:0016705">
    <property type="term" value="F:oxidoreductase activity, acting on paired donors, with incorporation or reduction of molecular oxygen"/>
    <property type="evidence" value="ECO:0007669"/>
    <property type="project" value="InterPro"/>
</dbReference>
<gene>
    <name evidence="7" type="ORF">CAL29_06135</name>
</gene>
<feature type="region of interest" description="Disordered" evidence="5">
    <location>
        <begin position="361"/>
        <end position="398"/>
    </location>
</feature>
<protein>
    <recommendedName>
        <fullName evidence="6">Luciferase-like domain-containing protein</fullName>
    </recommendedName>
</protein>
<keyword evidence="2" id="KW-0288">FMN</keyword>
<keyword evidence="1" id="KW-0285">Flavoprotein</keyword>
<dbReference type="PANTHER" id="PTHR30011">
    <property type="entry name" value="ALKANESULFONATE MONOOXYGENASE-RELATED"/>
    <property type="match status" value="1"/>
</dbReference>
<evidence type="ECO:0000313" key="8">
    <source>
        <dbReference type="Proteomes" id="UP000216020"/>
    </source>
</evidence>
<dbReference type="EMBL" id="NEVM01000001">
    <property type="protein sequence ID" value="OZI37938.1"/>
    <property type="molecule type" value="Genomic_DNA"/>
</dbReference>
<keyword evidence="4" id="KW-0503">Monooxygenase</keyword>
<dbReference type="GO" id="GO:0004497">
    <property type="term" value="F:monooxygenase activity"/>
    <property type="evidence" value="ECO:0007669"/>
    <property type="project" value="UniProtKB-KW"/>
</dbReference>
<organism evidence="7 8">
    <name type="scientific">Bordetella genomosp. 10</name>
    <dbReference type="NCBI Taxonomy" id="1416804"/>
    <lineage>
        <taxon>Bacteria</taxon>
        <taxon>Pseudomonadati</taxon>
        <taxon>Pseudomonadota</taxon>
        <taxon>Betaproteobacteria</taxon>
        <taxon>Burkholderiales</taxon>
        <taxon>Alcaligenaceae</taxon>
        <taxon>Bordetella</taxon>
    </lineage>
</organism>
<dbReference type="Pfam" id="PF00296">
    <property type="entry name" value="Bac_luciferase"/>
    <property type="match status" value="1"/>
</dbReference>
<feature type="domain" description="Luciferase-like" evidence="6">
    <location>
        <begin position="54"/>
        <end position="295"/>
    </location>
</feature>
<reference evidence="8" key="1">
    <citation type="submission" date="2017-05" db="EMBL/GenBank/DDBJ databases">
        <title>Complete and WGS of Bordetella genogroups.</title>
        <authorList>
            <person name="Spilker T."/>
            <person name="Lipuma J."/>
        </authorList>
    </citation>
    <scope>NUCLEOTIDE SEQUENCE [LARGE SCALE GENOMIC DNA]</scope>
    <source>
        <strain evidence="8">AU16122</strain>
    </source>
</reference>
<dbReference type="InterPro" id="IPR011251">
    <property type="entry name" value="Luciferase-like_dom"/>
</dbReference>
<dbReference type="PANTHER" id="PTHR30011:SF16">
    <property type="entry name" value="C2H2 FINGER DOMAIN TRANSCRIPTION FACTOR (EUROFUNG)-RELATED"/>
    <property type="match status" value="1"/>
</dbReference>
<dbReference type="InterPro" id="IPR036661">
    <property type="entry name" value="Luciferase-like_sf"/>
</dbReference>
<evidence type="ECO:0000256" key="1">
    <source>
        <dbReference type="ARBA" id="ARBA00022630"/>
    </source>
</evidence>
<dbReference type="Proteomes" id="UP000216020">
    <property type="component" value="Unassembled WGS sequence"/>
</dbReference>
<evidence type="ECO:0000256" key="2">
    <source>
        <dbReference type="ARBA" id="ARBA00022643"/>
    </source>
</evidence>
<dbReference type="InterPro" id="IPR051260">
    <property type="entry name" value="Diverse_substr_monoxygenases"/>
</dbReference>
<evidence type="ECO:0000256" key="5">
    <source>
        <dbReference type="SAM" id="MobiDB-lite"/>
    </source>
</evidence>
<evidence type="ECO:0000256" key="3">
    <source>
        <dbReference type="ARBA" id="ARBA00023002"/>
    </source>
</evidence>
<name>A0A261SKI4_9BORD</name>
<evidence type="ECO:0000256" key="4">
    <source>
        <dbReference type="ARBA" id="ARBA00023033"/>
    </source>
</evidence>
<accession>A0A261SKI4</accession>
<dbReference type="SUPFAM" id="SSF51679">
    <property type="entry name" value="Bacterial luciferase-like"/>
    <property type="match status" value="1"/>
</dbReference>
<evidence type="ECO:0000259" key="6">
    <source>
        <dbReference type="Pfam" id="PF00296"/>
    </source>
</evidence>
<proteinExistence type="predicted"/>
<evidence type="ECO:0000313" key="7">
    <source>
        <dbReference type="EMBL" id="OZI37938.1"/>
    </source>
</evidence>
<comment type="caution">
    <text evidence="7">The sequence shown here is derived from an EMBL/GenBank/DDBJ whole genome shotgun (WGS) entry which is preliminary data.</text>
</comment>
<dbReference type="AlphaFoldDB" id="A0A261SKI4"/>
<dbReference type="Gene3D" id="3.20.20.30">
    <property type="entry name" value="Luciferase-like domain"/>
    <property type="match status" value="1"/>
</dbReference>
<sequence>MQGDKPPRPALAIAVSSSKTPPRTLRTMTSIPRFHIGLGLNAIAHEGHAGHAGSHWEQAIVDADAAGVDFVTLDDRAGLASGAGQSPLDALLLAARVGPLTRRIGILPGAVIPLNEPFHVSTAIATLDYVTGGRAGLLPAVPDADRAGAVHRLAGADLPGFPAPRRDALYADAAAALRAIRLLWDSWEDDAIIRDAGSGRFIDRDKLHYVDFQGAGWSIRGPSIVPRPPQGQPPVAIGVRDDEDIAWAAKAADIVFLPVAGDAAAEAALRARLRQARADGPAGPLRHYADLAFSLDPLTREDGWRDDARGNHYVGTPDTLAARIVDFQARGYDGVRIHPRNLARDLPAIDQAVLPRLRDAGLLPANTDGPGPDLRRRLGLPPAPNRYLDATAPGAQQS</sequence>
<keyword evidence="8" id="KW-1185">Reference proteome</keyword>
<keyword evidence="3" id="KW-0560">Oxidoreductase</keyword>